<dbReference type="Pfam" id="PF00089">
    <property type="entry name" value="Trypsin"/>
    <property type="match status" value="1"/>
</dbReference>
<accession>A0A6P8PAA3</accession>
<dbReference type="InterPro" id="IPR043504">
    <property type="entry name" value="Peptidase_S1_PA_chymotrypsin"/>
</dbReference>
<protein>
    <submittedName>
        <fullName evidence="4 5">Serine protease 55-like isoform X1</fullName>
    </submittedName>
</protein>
<dbReference type="PANTHER" id="PTHR24250:SF35">
    <property type="entry name" value="CHYMOTRYPSIN-C"/>
    <property type="match status" value="1"/>
</dbReference>
<sequence>MRLNQTNVKICTGDIGSPLVCRDFLSSSWIQVGLLSDFDQTCKTPYIFTKVSHYLPWMEKSTQAAGKPYRLPKSKLTTSGVSEPPQKNWVLEKSNYLPETTTQNKKDTTHFHIFAPWQTLIMSCNNKICNGAILNKYWIVTTAGCAENMEPDDTAIYVGLNGPDHFGDVIKADRIFPHAGHDENVSVGNDIALILLEGPILFWKYVRPFSVTQSLNMDIKNVDRCGLAGLRWLESDTKPSSSDVNLAFTQLSVKNSVICPEDEALLKNIVFCIEEANNDHKLLKIQQGSAVLCTDKKHLNWTLIGILSKVLDESPMPAFTTRLAAYINWMNNVSEIAGRPLKLPVADQPPRRSSVPALQRSQAPSGLSLQLSLLFICLAASIQKNCGY</sequence>
<dbReference type="AlphaFoldDB" id="A0A6P8PAA3"/>
<dbReference type="GeneID" id="117349045"/>
<evidence type="ECO:0000259" key="2">
    <source>
        <dbReference type="PROSITE" id="PS50240"/>
    </source>
</evidence>
<evidence type="ECO:0000313" key="4">
    <source>
        <dbReference type="RefSeq" id="XP_033777825.1"/>
    </source>
</evidence>
<dbReference type="OrthoDB" id="6261922at2759"/>
<dbReference type="Proteomes" id="UP000515159">
    <property type="component" value="Chromosome 1"/>
</dbReference>
<keyword evidence="3" id="KW-1185">Reference proteome</keyword>
<dbReference type="GO" id="GO:0006508">
    <property type="term" value="P:proteolysis"/>
    <property type="evidence" value="ECO:0007669"/>
    <property type="project" value="InterPro"/>
</dbReference>
<dbReference type="KEGG" id="gsh:117349045"/>
<name>A0A6P8PAA3_GEOSA</name>
<evidence type="ECO:0000313" key="5">
    <source>
        <dbReference type="RefSeq" id="XP_033777835.1"/>
    </source>
</evidence>
<dbReference type="PANTHER" id="PTHR24250">
    <property type="entry name" value="CHYMOTRYPSIN-RELATED"/>
    <property type="match status" value="1"/>
</dbReference>
<dbReference type="Gene3D" id="2.40.10.10">
    <property type="entry name" value="Trypsin-like serine proteases"/>
    <property type="match status" value="2"/>
</dbReference>
<dbReference type="PROSITE" id="PS50240">
    <property type="entry name" value="TRYPSIN_DOM"/>
    <property type="match status" value="1"/>
</dbReference>
<evidence type="ECO:0000313" key="3">
    <source>
        <dbReference type="Proteomes" id="UP000515159"/>
    </source>
</evidence>
<dbReference type="InterPro" id="IPR001254">
    <property type="entry name" value="Trypsin_dom"/>
</dbReference>
<dbReference type="FunFam" id="2.40.10.10:FF:000068">
    <property type="entry name" value="transmembrane protease serine 2"/>
    <property type="match status" value="1"/>
</dbReference>
<reference evidence="4 5" key="1">
    <citation type="submission" date="2025-04" db="UniProtKB">
        <authorList>
            <consortium name="RefSeq"/>
        </authorList>
    </citation>
    <scope>IDENTIFICATION</scope>
</reference>
<dbReference type="RefSeq" id="XP_033777835.1">
    <property type="nucleotide sequence ID" value="XM_033921944.1"/>
</dbReference>
<feature type="domain" description="Peptidase S1" evidence="2">
    <location>
        <begin position="116"/>
        <end position="335"/>
    </location>
</feature>
<gene>
    <name evidence="4 5" type="primary">LOC117349045</name>
</gene>
<dbReference type="SUPFAM" id="SSF50494">
    <property type="entry name" value="Trypsin-like serine proteases"/>
    <property type="match status" value="2"/>
</dbReference>
<evidence type="ECO:0000256" key="1">
    <source>
        <dbReference type="ARBA" id="ARBA00023157"/>
    </source>
</evidence>
<organism evidence="3 5">
    <name type="scientific">Geotrypetes seraphini</name>
    <name type="common">Gaboon caecilian</name>
    <name type="synonym">Caecilia seraphini</name>
    <dbReference type="NCBI Taxonomy" id="260995"/>
    <lineage>
        <taxon>Eukaryota</taxon>
        <taxon>Metazoa</taxon>
        <taxon>Chordata</taxon>
        <taxon>Craniata</taxon>
        <taxon>Vertebrata</taxon>
        <taxon>Euteleostomi</taxon>
        <taxon>Amphibia</taxon>
        <taxon>Gymnophiona</taxon>
        <taxon>Geotrypetes</taxon>
    </lineage>
</organism>
<dbReference type="SMART" id="SM00020">
    <property type="entry name" value="Tryp_SPc"/>
    <property type="match status" value="1"/>
</dbReference>
<keyword evidence="1" id="KW-1015">Disulfide bond</keyword>
<dbReference type="RefSeq" id="XP_033777825.1">
    <property type="nucleotide sequence ID" value="XM_033921934.1"/>
</dbReference>
<proteinExistence type="predicted"/>
<dbReference type="InterPro" id="IPR009003">
    <property type="entry name" value="Peptidase_S1_PA"/>
</dbReference>
<dbReference type="GO" id="GO:0004252">
    <property type="term" value="F:serine-type endopeptidase activity"/>
    <property type="evidence" value="ECO:0007669"/>
    <property type="project" value="InterPro"/>
</dbReference>